<name>A0A9P5YR70_9AGAR</name>
<organism evidence="3 4">
    <name type="scientific">Pholiota conissans</name>
    <dbReference type="NCBI Taxonomy" id="109636"/>
    <lineage>
        <taxon>Eukaryota</taxon>
        <taxon>Fungi</taxon>
        <taxon>Dikarya</taxon>
        <taxon>Basidiomycota</taxon>
        <taxon>Agaricomycotina</taxon>
        <taxon>Agaricomycetes</taxon>
        <taxon>Agaricomycetidae</taxon>
        <taxon>Agaricales</taxon>
        <taxon>Agaricineae</taxon>
        <taxon>Strophariaceae</taxon>
        <taxon>Pholiota</taxon>
    </lineage>
</organism>
<sequence>MVCKLIVAESEALVSHFRPRHGSSVTEILANFSVKGFLSNAKAIAPSTFDALQAIDIPGPLAKDPKYKDRDVQQQSACLQSAAASTRRRSKRQRACTFLHAEHLDFFSTSSTTRVLSSYLQAIHKLKTLGQDCLAETGAIVRKRPFKGIWTMSTSRSTSISNAPIPKPISITEAQQPSSSTTSNLLPSRETTMRIEDRRLWHIQDILYDAFPALRKRFKADIPPVPTVEQISLHQTKQYPLPATHIDKSSLEGTLHVLNTIFQQSLQLTEDDIKRHGIILCAGDQLLIYLLHKVSTIRRDDTNVLENTEGQDGRLHLKISHTRMVQMNTGASQTRNRRGRYGKSTHF</sequence>
<reference evidence="3" key="1">
    <citation type="submission" date="2020-11" db="EMBL/GenBank/DDBJ databases">
        <authorList>
            <consortium name="DOE Joint Genome Institute"/>
            <person name="Ahrendt S."/>
            <person name="Riley R."/>
            <person name="Andreopoulos W."/>
            <person name="Labutti K."/>
            <person name="Pangilinan J."/>
            <person name="Ruiz-Duenas F.J."/>
            <person name="Barrasa J.M."/>
            <person name="Sanchez-Garcia M."/>
            <person name="Camarero S."/>
            <person name="Miyauchi S."/>
            <person name="Serrano A."/>
            <person name="Linde D."/>
            <person name="Babiker R."/>
            <person name="Drula E."/>
            <person name="Ayuso-Fernandez I."/>
            <person name="Pacheco R."/>
            <person name="Padilla G."/>
            <person name="Ferreira P."/>
            <person name="Barriuso J."/>
            <person name="Kellner H."/>
            <person name="Castanera R."/>
            <person name="Alfaro M."/>
            <person name="Ramirez L."/>
            <person name="Pisabarro A.G."/>
            <person name="Kuo A."/>
            <person name="Tritt A."/>
            <person name="Lipzen A."/>
            <person name="He G."/>
            <person name="Yan M."/>
            <person name="Ng V."/>
            <person name="Cullen D."/>
            <person name="Martin F."/>
            <person name="Rosso M.-N."/>
            <person name="Henrissat B."/>
            <person name="Hibbett D."/>
            <person name="Martinez A.T."/>
            <person name="Grigoriev I.V."/>
        </authorList>
    </citation>
    <scope>NUCLEOTIDE SEQUENCE</scope>
    <source>
        <strain evidence="3">CIRM-BRFM 674</strain>
    </source>
</reference>
<keyword evidence="4" id="KW-1185">Reference proteome</keyword>
<comment type="caution">
    <text evidence="3">The sequence shown here is derived from an EMBL/GenBank/DDBJ whole genome shotgun (WGS) entry which is preliminary data.</text>
</comment>
<proteinExistence type="predicted"/>
<dbReference type="EMBL" id="MU155429">
    <property type="protein sequence ID" value="KAF9473608.1"/>
    <property type="molecule type" value="Genomic_DNA"/>
</dbReference>
<feature type="region of interest" description="Disordered" evidence="1">
    <location>
        <begin position="328"/>
        <end position="347"/>
    </location>
</feature>
<accession>A0A9P5YR70</accession>
<dbReference type="Pfam" id="PF20231">
    <property type="entry name" value="DUF6589"/>
    <property type="match status" value="1"/>
</dbReference>
<feature type="domain" description="DUF6589" evidence="2">
    <location>
        <begin position="178"/>
        <end position="325"/>
    </location>
</feature>
<evidence type="ECO:0000313" key="3">
    <source>
        <dbReference type="EMBL" id="KAF9473608.1"/>
    </source>
</evidence>
<evidence type="ECO:0000259" key="2">
    <source>
        <dbReference type="Pfam" id="PF20231"/>
    </source>
</evidence>
<evidence type="ECO:0000256" key="1">
    <source>
        <dbReference type="SAM" id="MobiDB-lite"/>
    </source>
</evidence>
<dbReference type="Proteomes" id="UP000807469">
    <property type="component" value="Unassembled WGS sequence"/>
</dbReference>
<dbReference type="OrthoDB" id="5424058at2759"/>
<gene>
    <name evidence="3" type="ORF">BDN70DRAFT_937306</name>
</gene>
<dbReference type="InterPro" id="IPR046496">
    <property type="entry name" value="DUF6589"/>
</dbReference>
<protein>
    <recommendedName>
        <fullName evidence="2">DUF6589 domain-containing protein</fullName>
    </recommendedName>
</protein>
<evidence type="ECO:0000313" key="4">
    <source>
        <dbReference type="Proteomes" id="UP000807469"/>
    </source>
</evidence>
<dbReference type="AlphaFoldDB" id="A0A9P5YR70"/>
<feature type="compositionally biased region" description="Basic residues" evidence="1">
    <location>
        <begin position="335"/>
        <end position="347"/>
    </location>
</feature>